<gene>
    <name evidence="2" type="ORF">Rhe02_52900</name>
</gene>
<feature type="transmembrane region" description="Helical" evidence="1">
    <location>
        <begin position="193"/>
        <end position="215"/>
    </location>
</feature>
<reference evidence="2" key="1">
    <citation type="submission" date="2021-01" db="EMBL/GenBank/DDBJ databases">
        <title>Whole genome shotgun sequence of Rhizocola hellebori NBRC 109834.</title>
        <authorList>
            <person name="Komaki H."/>
            <person name="Tamura T."/>
        </authorList>
    </citation>
    <scope>NUCLEOTIDE SEQUENCE</scope>
    <source>
        <strain evidence="2">NBRC 109834</strain>
    </source>
</reference>
<feature type="transmembrane region" description="Helical" evidence="1">
    <location>
        <begin position="267"/>
        <end position="290"/>
    </location>
</feature>
<comment type="caution">
    <text evidence="2">The sequence shown here is derived from an EMBL/GenBank/DDBJ whole genome shotgun (WGS) entry which is preliminary data.</text>
</comment>
<feature type="transmembrane region" description="Helical" evidence="1">
    <location>
        <begin position="342"/>
        <end position="361"/>
    </location>
</feature>
<evidence type="ECO:0000313" key="2">
    <source>
        <dbReference type="EMBL" id="GIH07223.1"/>
    </source>
</evidence>
<keyword evidence="3" id="KW-1185">Reference proteome</keyword>
<feature type="transmembrane region" description="Helical" evidence="1">
    <location>
        <begin position="33"/>
        <end position="52"/>
    </location>
</feature>
<keyword evidence="1" id="KW-1133">Transmembrane helix</keyword>
<feature type="transmembrane region" description="Helical" evidence="1">
    <location>
        <begin position="395"/>
        <end position="413"/>
    </location>
</feature>
<accession>A0A8J3QCK7</accession>
<feature type="transmembrane region" description="Helical" evidence="1">
    <location>
        <begin position="64"/>
        <end position="84"/>
    </location>
</feature>
<feature type="transmembrane region" description="Helical" evidence="1">
    <location>
        <begin position="310"/>
        <end position="330"/>
    </location>
</feature>
<dbReference type="RefSeq" id="WP_239124064.1">
    <property type="nucleotide sequence ID" value="NZ_BONY01000035.1"/>
</dbReference>
<evidence type="ECO:0000256" key="1">
    <source>
        <dbReference type="SAM" id="Phobius"/>
    </source>
</evidence>
<keyword evidence="1" id="KW-0812">Transmembrane</keyword>
<evidence type="ECO:0000313" key="3">
    <source>
        <dbReference type="Proteomes" id="UP000612899"/>
    </source>
</evidence>
<keyword evidence="1" id="KW-0472">Membrane</keyword>
<feature type="transmembrane region" description="Helical" evidence="1">
    <location>
        <begin position="147"/>
        <end position="172"/>
    </location>
</feature>
<name>A0A8J3QCK7_9ACTN</name>
<dbReference type="AlphaFoldDB" id="A0A8J3QCK7"/>
<dbReference type="Proteomes" id="UP000612899">
    <property type="component" value="Unassembled WGS sequence"/>
</dbReference>
<feature type="transmembrane region" description="Helical" evidence="1">
    <location>
        <begin position="227"/>
        <end position="260"/>
    </location>
</feature>
<sequence>MLVAIGVLLTWLAVRSGARLGTASAPFLGRYRFEISPLSLAAPAVAGAVLLVSRRGYLDSVRWWVIRLGSAAGLFAWAVSLALVDGLDGLTRSLTPDSYLGDVQDVGDDPLGYLRTFTSRNAEHTIATRGHPPGPVLVLWALQRIGITGHFGLAILVTAIGALAAPLVLSAVRDVSGEIAARHFFPVMVLAPYAVWLAVSMDAVVLTIAAAMTVAGLRATRHSGWTAAAWAVLAGLLLGVAALFSYSAGWLGLSIVGIYFARRRPALNLFSGLSVLIPVLLASLCGFAWTDGLAAAYADFGQRIEPERSALWWGLISVCALLLATGPVLYASIRKLRNTPGWPFMLGAAAAVLFSIGAGLARGGIEHAWLPFFPWLVVAAVAPEERGGPTPPAPLLLAGIGALTAVIIEAVLLTPW</sequence>
<protein>
    <submittedName>
        <fullName evidence="2">Integral membrane protein</fullName>
    </submittedName>
</protein>
<organism evidence="2 3">
    <name type="scientific">Rhizocola hellebori</name>
    <dbReference type="NCBI Taxonomy" id="1392758"/>
    <lineage>
        <taxon>Bacteria</taxon>
        <taxon>Bacillati</taxon>
        <taxon>Actinomycetota</taxon>
        <taxon>Actinomycetes</taxon>
        <taxon>Micromonosporales</taxon>
        <taxon>Micromonosporaceae</taxon>
        <taxon>Rhizocola</taxon>
    </lineage>
</organism>
<proteinExistence type="predicted"/>
<dbReference type="EMBL" id="BONY01000035">
    <property type="protein sequence ID" value="GIH07223.1"/>
    <property type="molecule type" value="Genomic_DNA"/>
</dbReference>